<dbReference type="Gene3D" id="1.25.40.20">
    <property type="entry name" value="Ankyrin repeat-containing domain"/>
    <property type="match status" value="1"/>
</dbReference>
<evidence type="ECO:0000313" key="7">
    <source>
        <dbReference type="EMBL" id="CAI3994215.1"/>
    </source>
</evidence>
<dbReference type="PANTHER" id="PTHR24171">
    <property type="entry name" value="ANKYRIN REPEAT DOMAIN-CONTAINING PROTEIN 39-RELATED"/>
    <property type="match status" value="1"/>
</dbReference>
<dbReference type="OrthoDB" id="432907at2759"/>
<evidence type="ECO:0000313" key="10">
    <source>
        <dbReference type="Proteomes" id="UP001152797"/>
    </source>
</evidence>
<dbReference type="SUPFAM" id="SSF56059">
    <property type="entry name" value="Glutathione synthetase ATP-binding domain-like"/>
    <property type="match status" value="1"/>
</dbReference>
<dbReference type="EMBL" id="CAMXCT010001924">
    <property type="protein sequence ID" value="CAI3994215.1"/>
    <property type="molecule type" value="Genomic_DNA"/>
</dbReference>
<reference evidence="8" key="2">
    <citation type="submission" date="2024-04" db="EMBL/GenBank/DDBJ databases">
        <authorList>
            <person name="Chen Y."/>
            <person name="Shah S."/>
            <person name="Dougan E. K."/>
            <person name="Thang M."/>
            <person name="Chan C."/>
        </authorList>
    </citation>
    <scope>NUCLEOTIDE SEQUENCE [LARGE SCALE GENOMIC DNA]</scope>
</reference>
<dbReference type="PROSITE" id="PS51375">
    <property type="entry name" value="PPR"/>
    <property type="match status" value="1"/>
</dbReference>
<dbReference type="PROSITE" id="PS50088">
    <property type="entry name" value="ANK_REPEAT"/>
    <property type="match status" value="1"/>
</dbReference>
<feature type="repeat" description="ANK" evidence="3">
    <location>
        <begin position="807"/>
        <end position="839"/>
    </location>
</feature>
<dbReference type="Gene3D" id="3.30.470.20">
    <property type="entry name" value="ATP-grasp fold, B domain"/>
    <property type="match status" value="1"/>
</dbReference>
<evidence type="ECO:0000259" key="6">
    <source>
        <dbReference type="PROSITE" id="PS50975"/>
    </source>
</evidence>
<dbReference type="InterPro" id="IPR036770">
    <property type="entry name" value="Ankyrin_rpt-contain_sf"/>
</dbReference>
<dbReference type="InterPro" id="IPR002885">
    <property type="entry name" value="PPR_rpt"/>
</dbReference>
<dbReference type="Pfam" id="PF12796">
    <property type="entry name" value="Ank_2"/>
    <property type="match status" value="1"/>
</dbReference>
<organism evidence="7">
    <name type="scientific">Cladocopium goreaui</name>
    <dbReference type="NCBI Taxonomy" id="2562237"/>
    <lineage>
        <taxon>Eukaryota</taxon>
        <taxon>Sar</taxon>
        <taxon>Alveolata</taxon>
        <taxon>Dinophyceae</taxon>
        <taxon>Suessiales</taxon>
        <taxon>Symbiodiniaceae</taxon>
        <taxon>Cladocopium</taxon>
    </lineage>
</organism>
<dbReference type="Gene3D" id="1.25.40.10">
    <property type="entry name" value="Tetratricopeptide repeat domain"/>
    <property type="match status" value="1"/>
</dbReference>
<dbReference type="EMBL" id="CAMXCT030001924">
    <property type="protein sequence ID" value="CAL4781527.1"/>
    <property type="molecule type" value="Genomic_DNA"/>
</dbReference>
<dbReference type="PROSITE" id="PS50975">
    <property type="entry name" value="ATP_GRASP"/>
    <property type="match status" value="1"/>
</dbReference>
<keyword evidence="1" id="KW-0677">Repeat</keyword>
<dbReference type="GO" id="GO:0046872">
    <property type="term" value="F:metal ion binding"/>
    <property type="evidence" value="ECO:0007669"/>
    <property type="project" value="InterPro"/>
</dbReference>
<keyword evidence="4" id="KW-0547">Nucleotide-binding</keyword>
<dbReference type="EMBL" id="CAMXCT020001924">
    <property type="protein sequence ID" value="CAL1147590.1"/>
    <property type="molecule type" value="Genomic_DNA"/>
</dbReference>
<evidence type="ECO:0000313" key="8">
    <source>
        <dbReference type="EMBL" id="CAL1147590.1"/>
    </source>
</evidence>
<gene>
    <name evidence="7" type="ORF">C1SCF055_LOCUS20881</name>
</gene>
<proteinExistence type="predicted"/>
<dbReference type="SUPFAM" id="SSF48403">
    <property type="entry name" value="Ankyrin repeat"/>
    <property type="match status" value="1"/>
</dbReference>
<dbReference type="SMART" id="SM00248">
    <property type="entry name" value="ANK"/>
    <property type="match status" value="2"/>
</dbReference>
<evidence type="ECO:0000256" key="2">
    <source>
        <dbReference type="ARBA" id="ARBA00023043"/>
    </source>
</evidence>
<keyword evidence="10" id="KW-1185">Reference proteome</keyword>
<accession>A0A9P1CMD4</accession>
<evidence type="ECO:0000256" key="5">
    <source>
        <dbReference type="PROSITE-ProRule" id="PRU00708"/>
    </source>
</evidence>
<feature type="repeat" description="PPR" evidence="5">
    <location>
        <begin position="175"/>
        <end position="209"/>
    </location>
</feature>
<evidence type="ECO:0000313" key="9">
    <source>
        <dbReference type="EMBL" id="CAL4781527.1"/>
    </source>
</evidence>
<dbReference type="InterPro" id="IPR002110">
    <property type="entry name" value="Ankyrin_rpt"/>
</dbReference>
<keyword evidence="2 3" id="KW-0040">ANK repeat</keyword>
<dbReference type="PROSITE" id="PS50297">
    <property type="entry name" value="ANK_REP_REGION"/>
    <property type="match status" value="1"/>
</dbReference>
<dbReference type="Proteomes" id="UP001152797">
    <property type="component" value="Unassembled WGS sequence"/>
</dbReference>
<comment type="caution">
    <text evidence="7">The sequence shown here is derived from an EMBL/GenBank/DDBJ whole genome shotgun (WGS) entry which is preliminary data.</text>
</comment>
<feature type="domain" description="ATP-grasp" evidence="6">
    <location>
        <begin position="327"/>
        <end position="517"/>
    </location>
</feature>
<dbReference type="GO" id="GO:0005524">
    <property type="term" value="F:ATP binding"/>
    <property type="evidence" value="ECO:0007669"/>
    <property type="project" value="UniProtKB-UniRule"/>
</dbReference>
<name>A0A9P1CMD4_9DINO</name>
<reference evidence="7" key="1">
    <citation type="submission" date="2022-10" db="EMBL/GenBank/DDBJ databases">
        <authorList>
            <person name="Chen Y."/>
            <person name="Dougan E. K."/>
            <person name="Chan C."/>
            <person name="Rhodes N."/>
            <person name="Thang M."/>
        </authorList>
    </citation>
    <scope>NUCLEOTIDE SEQUENCE</scope>
</reference>
<dbReference type="InterPro" id="IPR011990">
    <property type="entry name" value="TPR-like_helical_dom_sf"/>
</dbReference>
<protein>
    <submittedName>
        <fullName evidence="9">Pentatricopeptide repeat-containing protein At5g02830, chloroplastic</fullName>
    </submittedName>
</protein>
<keyword evidence="4" id="KW-0067">ATP-binding</keyword>
<evidence type="ECO:0000256" key="4">
    <source>
        <dbReference type="PROSITE-ProRule" id="PRU00409"/>
    </source>
</evidence>
<sequence>MPIGSLSNIPPEVKFIPWTAILKLPVPWPRCQDISHLHEKPVPGDNIAVISQAWAFQLHPDPEGRTVETICALLKKAAPWAAAFEPGNDGVASARGNGVSPAPGLLRSRALRLSPRCAFGPPLPPAGDQQPEEFLDAAAYVRSYNEMLADSAWQADWEGALETLQDMRSLGVTPDVTSYFACICACRRAGAWEQALDLLNDAWAKEVEPDVECYSHVIRACREAKDQSTKLLQELRNWGPAPTAKRFHTTPMLKWTREMKQYGCGVRNEIDWQGDGAIPHCSVAGSWLLPSQDTVAVRLAERQAELRHAGWRVVNVEPRVVETLRDKAGMLRYAVDKGIGEFTPKSYLSALEAEYPCILKPKLGTFGKDTHVVHSIEEVERFTGGQGVASKWVLQELVPGRLEYSTTLLVLKGEVVDYVNTLYEYDGEEYVWPFVDEVRHEYVSVPEAHLDVMRVLLSEFSGICCLGYKLRRDGTICIFEVNPRIGGRMLVFCDYLCIPQAHAGHASLPAFEQQIVLKVMEYMPHLAFDADAVIHICNAEAVCHEAEPPLAPEDDYSVSIETLKNSCVLRQIGDIVQVQELYRENSPLHMFDQVVAINGHVITSMEDLPEEVRTGKPGACSSVCQTVFPSLASYFWHPTALMTRAPFGYRIRVPTDQQGHIYFSHFISMVKVAMMEEASAQEVIFANDPQVKVGILRGGSRLRRATQEGLDALASELQNFTQELEKKTFLPVSSDIGRMHHLGLHHSAQAPTPLTDYDMVSHLMQIFVEELAIGVSLPLWRAVREDNLEDCRLLLQDQADPKLADGKGTTALHIAAEARSMEVLKLLLEQGASSTAKDHRGRTPAHCLPLTVDSKTSELIEVFMEEHASLHVRNKAGVSVFERFYLWSLSALHGDPFEPLCSRLRRYAGSHFLPGLPELWHLGVQSLGSACPRSLDSVMDQTRRLNINGTSRIVHVLVPTHIQREPLLYFGFGRLLPWSLQEPALKMLAYEQGCEIFCIGCEAVLPSLLEEDTDEPEHEGEAFYNDLFHVIDVLPLNYRFYVLDSSYGLALPVLWKLWDRLSGVLTINPSWIFNHNVPSDILQHFRGRAEMLSDLARHRDVKKLSKMLCDFSIAPSLAKAYFSDPHSDDVGVAELMDSAMHRQYEAALNSASDAFWKMGVLQPTWTVRKLTQVLKQLPPWQPPRSIYVILACGSHSPLAAVQNAAYNLQELLPGSMQVYLPHCSWLWHIEGTKPVIETNELLGFLREDGTATASLTSMLVRKRRDLEPFGWDSVDGTSSPSGGPGSLVLPIAGWVGGDWNHGILCSIYWEFHHPD</sequence>
<evidence type="ECO:0000256" key="1">
    <source>
        <dbReference type="ARBA" id="ARBA00022737"/>
    </source>
</evidence>
<dbReference type="InterPro" id="IPR011761">
    <property type="entry name" value="ATP-grasp"/>
</dbReference>
<evidence type="ECO:0000256" key="3">
    <source>
        <dbReference type="PROSITE-ProRule" id="PRU00023"/>
    </source>
</evidence>